<dbReference type="EMBL" id="CP155573">
    <property type="protein sequence ID" value="XFO65396.1"/>
    <property type="molecule type" value="Genomic_DNA"/>
</dbReference>
<proteinExistence type="predicted"/>
<reference evidence="1" key="1">
    <citation type="submission" date="2024-05" db="EMBL/GenBank/DDBJ databases">
        <title>Isolation and characterization of Sporomusa carbonis sp. nov., a carboxydotrophic hydrogenogen in the genus of Sporomusa isolated from a charcoal burning pile.</title>
        <authorList>
            <person name="Boeer T."/>
            <person name="Rosenbaum F."/>
            <person name="Eysell L."/>
            <person name="Mueller V."/>
            <person name="Daniel R."/>
            <person name="Poehlein A."/>
        </authorList>
    </citation>
    <scope>NUCLEOTIDE SEQUENCE [LARGE SCALE GENOMIC DNA]</scope>
    <source>
        <strain evidence="1">DSM 10669</strain>
    </source>
</reference>
<evidence type="ECO:0000313" key="1">
    <source>
        <dbReference type="EMBL" id="XFO65396.1"/>
    </source>
</evidence>
<keyword evidence="2" id="KW-1185">Reference proteome</keyword>
<dbReference type="RefSeq" id="WP_094603451.1">
    <property type="nucleotide sequence ID" value="NZ_CP155573.1"/>
</dbReference>
<protein>
    <submittedName>
        <fullName evidence="1">Uncharacterized protein</fullName>
    </submittedName>
</protein>
<organism evidence="1 2">
    <name type="scientific">Sporomusa silvacetica DSM 10669</name>
    <dbReference type="NCBI Taxonomy" id="1123289"/>
    <lineage>
        <taxon>Bacteria</taxon>
        <taxon>Bacillati</taxon>
        <taxon>Bacillota</taxon>
        <taxon>Negativicutes</taxon>
        <taxon>Selenomonadales</taxon>
        <taxon>Sporomusaceae</taxon>
        <taxon>Sporomusa</taxon>
    </lineage>
</organism>
<sequence length="77" mass="8645">MCYAISATTAMLTDEERQERDPAALQRALLEIEQEIAELGPELIAAKMKATECDFKLKILKERKSALQSTLKSVSQF</sequence>
<gene>
    <name evidence="1" type="ORF">SPSIL_015060</name>
</gene>
<name>A0ABZ3II89_9FIRM</name>
<dbReference type="Proteomes" id="UP000216752">
    <property type="component" value="Chromosome"/>
</dbReference>
<evidence type="ECO:0000313" key="2">
    <source>
        <dbReference type="Proteomes" id="UP000216752"/>
    </source>
</evidence>
<accession>A0ABZ3II89</accession>